<proteinExistence type="predicted"/>
<sequence>MPEETGWCMPSLGASAFVALIIAVRSVPVFVAGRFDHGAARNEPPFTVRERTRLALYAGTGLPGTGPVGPAEATDRATTSDDKPRS</sequence>
<protein>
    <submittedName>
        <fullName evidence="3">Uncharacterized protein</fullName>
    </submittedName>
</protein>
<reference evidence="3 4" key="1">
    <citation type="submission" date="2017-05" db="EMBL/GenBank/DDBJ databases">
        <title>Isolation of Rhodococcus sp. S2-17 biodegrading of BP-3.</title>
        <authorList>
            <person name="Lee Y."/>
            <person name="Kim K.H."/>
            <person name="Chun B.H."/>
            <person name="Jung H.S."/>
            <person name="Jeon C.O."/>
        </authorList>
    </citation>
    <scope>NUCLEOTIDE SEQUENCE [LARGE SCALE GENOMIC DNA]</scope>
    <source>
        <strain evidence="3 4">S2-17</strain>
    </source>
</reference>
<keyword evidence="2" id="KW-1133">Transmembrane helix</keyword>
<evidence type="ECO:0000313" key="4">
    <source>
        <dbReference type="Proteomes" id="UP000245711"/>
    </source>
</evidence>
<accession>A0A2S2BPX4</accession>
<dbReference type="AlphaFoldDB" id="A0A2S2BPX4"/>
<dbReference type="KEGG" id="roz:CBI38_02605"/>
<evidence type="ECO:0000313" key="3">
    <source>
        <dbReference type="EMBL" id="AWK70623.1"/>
    </source>
</evidence>
<name>A0A2S2BPX4_9NOCA</name>
<feature type="compositionally biased region" description="Basic and acidic residues" evidence="1">
    <location>
        <begin position="73"/>
        <end position="86"/>
    </location>
</feature>
<dbReference type="EMBL" id="CP021354">
    <property type="protein sequence ID" value="AWK70623.1"/>
    <property type="molecule type" value="Genomic_DNA"/>
</dbReference>
<keyword evidence="2" id="KW-0812">Transmembrane</keyword>
<keyword evidence="2" id="KW-0472">Membrane</keyword>
<dbReference type="Proteomes" id="UP000245711">
    <property type="component" value="Chromosome"/>
</dbReference>
<evidence type="ECO:0000256" key="1">
    <source>
        <dbReference type="SAM" id="MobiDB-lite"/>
    </source>
</evidence>
<keyword evidence="4" id="KW-1185">Reference proteome</keyword>
<evidence type="ECO:0000256" key="2">
    <source>
        <dbReference type="SAM" id="Phobius"/>
    </source>
</evidence>
<organism evidence="3 4">
    <name type="scientific">Rhodococcus oxybenzonivorans</name>
    <dbReference type="NCBI Taxonomy" id="1990687"/>
    <lineage>
        <taxon>Bacteria</taxon>
        <taxon>Bacillati</taxon>
        <taxon>Actinomycetota</taxon>
        <taxon>Actinomycetes</taxon>
        <taxon>Mycobacteriales</taxon>
        <taxon>Nocardiaceae</taxon>
        <taxon>Rhodococcus</taxon>
    </lineage>
</organism>
<feature type="region of interest" description="Disordered" evidence="1">
    <location>
        <begin position="58"/>
        <end position="86"/>
    </location>
</feature>
<gene>
    <name evidence="3" type="ORF">CBI38_02605</name>
</gene>
<feature type="transmembrane region" description="Helical" evidence="2">
    <location>
        <begin position="12"/>
        <end position="32"/>
    </location>
</feature>